<dbReference type="Proteomes" id="UP000886742">
    <property type="component" value="Unassembled WGS sequence"/>
</dbReference>
<reference evidence="1" key="1">
    <citation type="submission" date="2020-10" db="EMBL/GenBank/DDBJ databases">
        <authorList>
            <person name="Gilroy R."/>
        </authorList>
    </citation>
    <scope>NUCLEOTIDE SEQUENCE</scope>
    <source>
        <strain evidence="1">ChiGjej3B3-5194</strain>
    </source>
</reference>
<name>A0A9D1JWR6_9PROT</name>
<sequence length="167" mass="18578">MDINRSRAAPRSFLLDNTVSIYYSKYNMLDGIRLYSADETWRRILSELGAVVADVPNAAYLNFDELGITMPATPATIKTAVQNAVDSNLRLLHTIFGRNVRLPYIQAKIIIMLYKSGGLSGADLRTALGYSPNATTHAVDTAIYQLRKTFGRDFIINTNGVYKIGRI</sequence>
<proteinExistence type="predicted"/>
<evidence type="ECO:0000313" key="1">
    <source>
        <dbReference type="EMBL" id="HIS70795.1"/>
    </source>
</evidence>
<accession>A0A9D1JWR6</accession>
<comment type="caution">
    <text evidence="1">The sequence shown here is derived from an EMBL/GenBank/DDBJ whole genome shotgun (WGS) entry which is preliminary data.</text>
</comment>
<evidence type="ECO:0000313" key="2">
    <source>
        <dbReference type="Proteomes" id="UP000886742"/>
    </source>
</evidence>
<organism evidence="1 2">
    <name type="scientific">Candidatus Enterousia intestinigallinarum</name>
    <dbReference type="NCBI Taxonomy" id="2840790"/>
    <lineage>
        <taxon>Bacteria</taxon>
        <taxon>Pseudomonadati</taxon>
        <taxon>Pseudomonadota</taxon>
        <taxon>Alphaproteobacteria</taxon>
        <taxon>Candidatus Enterousia</taxon>
    </lineage>
</organism>
<gene>
    <name evidence="1" type="ORF">IAD02_02285</name>
</gene>
<protein>
    <submittedName>
        <fullName evidence="1">Helix-turn-helix domain-containing protein</fullName>
    </submittedName>
</protein>
<dbReference type="AlphaFoldDB" id="A0A9D1JWR6"/>
<reference evidence="1" key="2">
    <citation type="journal article" date="2021" name="PeerJ">
        <title>Extensive microbial diversity within the chicken gut microbiome revealed by metagenomics and culture.</title>
        <authorList>
            <person name="Gilroy R."/>
            <person name="Ravi A."/>
            <person name="Getino M."/>
            <person name="Pursley I."/>
            <person name="Horton D.L."/>
            <person name="Alikhan N.F."/>
            <person name="Baker D."/>
            <person name="Gharbi K."/>
            <person name="Hall N."/>
            <person name="Watson M."/>
            <person name="Adriaenssens E.M."/>
            <person name="Foster-Nyarko E."/>
            <person name="Jarju S."/>
            <person name="Secka A."/>
            <person name="Antonio M."/>
            <person name="Oren A."/>
            <person name="Chaudhuri R.R."/>
            <person name="La Ragione R."/>
            <person name="Hildebrand F."/>
            <person name="Pallen M.J."/>
        </authorList>
    </citation>
    <scope>NUCLEOTIDE SEQUENCE</scope>
    <source>
        <strain evidence="1">ChiGjej3B3-5194</strain>
    </source>
</reference>
<dbReference type="EMBL" id="DVJI01000010">
    <property type="protein sequence ID" value="HIS70795.1"/>
    <property type="molecule type" value="Genomic_DNA"/>
</dbReference>